<dbReference type="Gene3D" id="3.10.10.10">
    <property type="entry name" value="HIV Type 1 Reverse Transcriptase, subunit A, domain 1"/>
    <property type="match status" value="1"/>
</dbReference>
<dbReference type="PROSITE" id="PS50878">
    <property type="entry name" value="RT_POL"/>
    <property type="match status" value="1"/>
</dbReference>
<dbReference type="GO" id="GO:0004523">
    <property type="term" value="F:RNA-DNA hybrid ribonuclease activity"/>
    <property type="evidence" value="ECO:0007669"/>
    <property type="project" value="UniProtKB-EC"/>
</dbReference>
<feature type="region of interest" description="Disordered" evidence="3">
    <location>
        <begin position="236"/>
        <end position="261"/>
    </location>
</feature>
<comment type="caution">
    <text evidence="5">The sequence shown here is derived from an EMBL/GenBank/DDBJ whole genome shotgun (WGS) entry which is preliminary data.</text>
</comment>
<feature type="region of interest" description="Disordered" evidence="3">
    <location>
        <begin position="474"/>
        <end position="512"/>
    </location>
</feature>
<evidence type="ECO:0000259" key="4">
    <source>
        <dbReference type="PROSITE" id="PS50878"/>
    </source>
</evidence>
<sequence length="834" mass="89031">MEVEGSPALFSPDVNQEEAEVWAKFMALGQAKGLDWVKKMVAVQGAQQQSEDNAAANTDEVQPTDSGLCLRSVESVTAPARRKRPPRATAGNKLKPAKKVGTENVLPEVSATPLEDSGLRRNIDSMEQGGPVVSGAPLTAGASTTRENPQRDQGQSGQPADNGCCAPAPGPAGQGLQVGLGKMMDAMHNFMASAKALAGGGMNEQRAGSGSACAGQVWGQGESYPPKSQGLVTGQETKNLGGSASDTLAGTSDKGTVVRPDPPLLSGRSSLAWRVPLEARERIWNREFIDIFSLLTFAKEGADITVPSKEVEKHKWKRKVKPEESMDNWLEAFAMLSTVIMEKFPEQGPALCKYNRVIYEEYTRNGGTHGCVMTGNSGKKWNRHPRWHGTAARLSSGCSIWAMAAEQQPAKPVSLDTNKRGRSTLSNSLGPPFEGSPRRGGEGGTSIGPATTHAGHTMPGHALGVLRANSLTPAPSAPVGTLQPNAPKGVRPIRQWAPMGVPSSPNHPQSHHTTLAPSPIDFNALASILKDYPRATERELLFKGFSEGFRIPYDGPSLSRGANNLRSAMEAQGVVREKLDKECQLGRVAGPFIHPPLPNFIVSPLGIVPKKEQGKYRLIHHLSFPKGSSVNDYLEEGTCSVCYASFDEAVDLVRAAGLGALMAKADIESAFRLLPVHPSSFHLLGMQWAGQYFYDKCMPMGCAVSCALFETFACFLEWALREGTPPGSSLHYLDDFLFIGRAGSGECKATLSAFEHLSQTLGVPLAPGKTQGPTDCLTFLGIEIDSTAGLQLREGATVGMPSSSTLQFSGPTPVPEFWQPSGDVQVLFEGTAQD</sequence>
<evidence type="ECO:0000313" key="6">
    <source>
        <dbReference type="Proteomes" id="UP001066276"/>
    </source>
</evidence>
<evidence type="ECO:0000313" key="5">
    <source>
        <dbReference type="EMBL" id="KAJ1113129.1"/>
    </source>
</evidence>
<organism evidence="5 6">
    <name type="scientific">Pleurodeles waltl</name>
    <name type="common">Iberian ribbed newt</name>
    <dbReference type="NCBI Taxonomy" id="8319"/>
    <lineage>
        <taxon>Eukaryota</taxon>
        <taxon>Metazoa</taxon>
        <taxon>Chordata</taxon>
        <taxon>Craniata</taxon>
        <taxon>Vertebrata</taxon>
        <taxon>Euteleostomi</taxon>
        <taxon>Amphibia</taxon>
        <taxon>Batrachia</taxon>
        <taxon>Caudata</taxon>
        <taxon>Salamandroidea</taxon>
        <taxon>Salamandridae</taxon>
        <taxon>Pleurodelinae</taxon>
        <taxon>Pleurodeles</taxon>
    </lineage>
</organism>
<feature type="compositionally biased region" description="Polar residues" evidence="3">
    <location>
        <begin position="45"/>
        <end position="65"/>
    </location>
</feature>
<feature type="compositionally biased region" description="Polar residues" evidence="3">
    <location>
        <begin position="236"/>
        <end position="254"/>
    </location>
</feature>
<dbReference type="Pfam" id="PF00078">
    <property type="entry name" value="RVT_1"/>
    <property type="match status" value="1"/>
</dbReference>
<evidence type="ECO:0000256" key="3">
    <source>
        <dbReference type="SAM" id="MobiDB-lite"/>
    </source>
</evidence>
<dbReference type="PANTHER" id="PTHR33050">
    <property type="entry name" value="REVERSE TRANSCRIPTASE DOMAIN-CONTAINING PROTEIN"/>
    <property type="match status" value="1"/>
</dbReference>
<reference evidence="5" key="1">
    <citation type="journal article" date="2022" name="bioRxiv">
        <title>Sequencing and chromosome-scale assembly of the giantPleurodeles waltlgenome.</title>
        <authorList>
            <person name="Brown T."/>
            <person name="Elewa A."/>
            <person name="Iarovenko S."/>
            <person name="Subramanian E."/>
            <person name="Araus A.J."/>
            <person name="Petzold A."/>
            <person name="Susuki M."/>
            <person name="Suzuki K.-i.T."/>
            <person name="Hayashi T."/>
            <person name="Toyoda A."/>
            <person name="Oliveira C."/>
            <person name="Osipova E."/>
            <person name="Leigh N.D."/>
            <person name="Simon A."/>
            <person name="Yun M.H."/>
        </authorList>
    </citation>
    <scope>NUCLEOTIDE SEQUENCE</scope>
    <source>
        <strain evidence="5">20211129_DDA</strain>
        <tissue evidence="5">Liver</tissue>
    </source>
</reference>
<dbReference type="AlphaFoldDB" id="A0AAV7NCF7"/>
<dbReference type="InterPro" id="IPR043128">
    <property type="entry name" value="Rev_trsase/Diguanyl_cyclase"/>
</dbReference>
<evidence type="ECO:0000256" key="1">
    <source>
        <dbReference type="ARBA" id="ARBA00010879"/>
    </source>
</evidence>
<feature type="domain" description="Reverse transcriptase" evidence="4">
    <location>
        <begin position="589"/>
        <end position="784"/>
    </location>
</feature>
<dbReference type="PANTHER" id="PTHR33050:SF8">
    <property type="entry name" value="REVERSE TRANSCRIPTASE DOMAIN-CONTAINING PROTEIN"/>
    <property type="match status" value="1"/>
</dbReference>
<feature type="compositionally biased region" description="Polar residues" evidence="3">
    <location>
        <begin position="503"/>
        <end position="512"/>
    </location>
</feature>
<keyword evidence="6" id="KW-1185">Reference proteome</keyword>
<proteinExistence type="inferred from homology"/>
<protein>
    <recommendedName>
        <fullName evidence="2">ribonuclease H</fullName>
        <ecNumber evidence="2">3.1.26.4</ecNumber>
    </recommendedName>
</protein>
<gene>
    <name evidence="5" type="ORF">NDU88_001384</name>
</gene>
<feature type="compositionally biased region" description="Polar residues" evidence="3">
    <location>
        <begin position="141"/>
        <end position="159"/>
    </location>
</feature>
<dbReference type="CDD" id="cd03714">
    <property type="entry name" value="RT_DIRS1"/>
    <property type="match status" value="1"/>
</dbReference>
<accession>A0AAV7NCF7</accession>
<dbReference type="EC" id="3.1.26.4" evidence="2"/>
<name>A0AAV7NCF7_PLEWA</name>
<dbReference type="EMBL" id="JANPWB010000012">
    <property type="protein sequence ID" value="KAJ1113129.1"/>
    <property type="molecule type" value="Genomic_DNA"/>
</dbReference>
<dbReference type="SUPFAM" id="SSF56672">
    <property type="entry name" value="DNA/RNA polymerases"/>
    <property type="match status" value="1"/>
</dbReference>
<dbReference type="Proteomes" id="UP001066276">
    <property type="component" value="Chromosome 8"/>
</dbReference>
<feature type="region of interest" description="Disordered" evidence="3">
    <location>
        <begin position="45"/>
        <end position="169"/>
    </location>
</feature>
<dbReference type="InterPro" id="IPR052055">
    <property type="entry name" value="Hepadnavirus_pol/RT"/>
</dbReference>
<dbReference type="InterPro" id="IPR043502">
    <property type="entry name" value="DNA/RNA_pol_sf"/>
</dbReference>
<dbReference type="Gene3D" id="3.30.70.270">
    <property type="match status" value="1"/>
</dbReference>
<feature type="region of interest" description="Disordered" evidence="3">
    <location>
        <begin position="408"/>
        <end position="460"/>
    </location>
</feature>
<evidence type="ECO:0000256" key="2">
    <source>
        <dbReference type="ARBA" id="ARBA00012180"/>
    </source>
</evidence>
<dbReference type="InterPro" id="IPR000477">
    <property type="entry name" value="RT_dom"/>
</dbReference>
<comment type="similarity">
    <text evidence="1">Belongs to the beta type-B retroviral polymerase family. HERV class-II K(HML-2) pol subfamily.</text>
</comment>